<comment type="caution">
    <text evidence="1">The sequence shown here is derived from an EMBL/GenBank/DDBJ whole genome shotgun (WGS) entry which is preliminary data.</text>
</comment>
<dbReference type="Pfam" id="PF08890">
    <property type="entry name" value="Phage_TAC_5"/>
    <property type="match status" value="1"/>
</dbReference>
<keyword evidence="2" id="KW-1185">Reference proteome</keyword>
<evidence type="ECO:0000313" key="2">
    <source>
        <dbReference type="Proteomes" id="UP000245202"/>
    </source>
</evidence>
<dbReference type="InterPro" id="IPR038559">
    <property type="entry name" value="XkdN-like_sf"/>
</dbReference>
<reference evidence="1 2" key="1">
    <citation type="submission" date="2017-08" db="EMBL/GenBank/DDBJ databases">
        <title>Substantial Increase in Enzyme Production by Combined Drug-Resistance Mutations in Paenibacillus agaridevorans.</title>
        <authorList>
            <person name="Tanaka Y."/>
            <person name="Funane K."/>
            <person name="Hosaka T."/>
            <person name="Shiwa Y."/>
            <person name="Fujita N."/>
            <person name="Miyazaki T."/>
            <person name="Yoshikawa H."/>
            <person name="Murakami K."/>
            <person name="Kasahara K."/>
            <person name="Inaoka T."/>
            <person name="Hiraga Y."/>
            <person name="Ochi K."/>
        </authorList>
    </citation>
    <scope>NUCLEOTIDE SEQUENCE [LARGE SCALE GENOMIC DNA]</scope>
    <source>
        <strain evidence="1 2">T-3040</strain>
    </source>
</reference>
<dbReference type="RefSeq" id="WP_108995651.1">
    <property type="nucleotide sequence ID" value="NZ_BDQX01000394.1"/>
</dbReference>
<dbReference type="AlphaFoldDB" id="A0A2R5F099"/>
<dbReference type="Proteomes" id="UP000245202">
    <property type="component" value="Unassembled WGS sequence"/>
</dbReference>
<dbReference type="Gene3D" id="3.30.2220.30">
    <property type="match status" value="1"/>
</dbReference>
<dbReference type="EMBL" id="BDQX01000394">
    <property type="protein sequence ID" value="GBG11339.1"/>
    <property type="molecule type" value="Genomic_DNA"/>
</dbReference>
<gene>
    <name evidence="1" type="ORF">PAT3040_06140</name>
</gene>
<evidence type="ECO:0000313" key="1">
    <source>
        <dbReference type="EMBL" id="GBG11339.1"/>
    </source>
</evidence>
<sequence length="139" mass="15816">MSTLQQFLNRHPVDNLTEEVVISDRFRDDEGQLMKFTIRAMSADDMASYQKRAMKINPKSKDRKVEIDSGAITKAIVVNHTVNPSFKDAESIRELGCFDADSYLQKVLLAGEIEELAKEIQRISGYNTNFEELVDEAKN</sequence>
<accession>A0A2R5F099</accession>
<organism evidence="1 2">
    <name type="scientific">Paenibacillus agaridevorans</name>
    <dbReference type="NCBI Taxonomy" id="171404"/>
    <lineage>
        <taxon>Bacteria</taxon>
        <taxon>Bacillati</taxon>
        <taxon>Bacillota</taxon>
        <taxon>Bacilli</taxon>
        <taxon>Bacillales</taxon>
        <taxon>Paenibacillaceae</taxon>
        <taxon>Paenibacillus</taxon>
    </lineage>
</organism>
<name>A0A2R5F099_9BACL</name>
<proteinExistence type="predicted"/>
<protein>
    <submittedName>
        <fullName evidence="1">XkdN-like protein</fullName>
    </submittedName>
</protein>
<dbReference type="InterPro" id="IPR014986">
    <property type="entry name" value="XkdN-like"/>
</dbReference>